<dbReference type="AlphaFoldDB" id="A0A0E9XMX1"/>
<reference evidence="1" key="2">
    <citation type="journal article" date="2015" name="Fish Shellfish Immunol.">
        <title>Early steps in the European eel (Anguilla anguilla)-Vibrio vulnificus interaction in the gills: Role of the RtxA13 toxin.</title>
        <authorList>
            <person name="Callol A."/>
            <person name="Pajuelo D."/>
            <person name="Ebbesson L."/>
            <person name="Teles M."/>
            <person name="MacKenzie S."/>
            <person name="Amaro C."/>
        </authorList>
    </citation>
    <scope>NUCLEOTIDE SEQUENCE</scope>
</reference>
<proteinExistence type="predicted"/>
<protein>
    <submittedName>
        <fullName evidence="1">Uncharacterized protein</fullName>
    </submittedName>
</protein>
<evidence type="ECO:0000313" key="1">
    <source>
        <dbReference type="EMBL" id="JAI04005.1"/>
    </source>
</evidence>
<reference evidence="1" key="1">
    <citation type="submission" date="2014-11" db="EMBL/GenBank/DDBJ databases">
        <authorList>
            <person name="Amaro Gonzalez C."/>
        </authorList>
    </citation>
    <scope>NUCLEOTIDE SEQUENCE</scope>
</reference>
<name>A0A0E9XMX1_ANGAN</name>
<accession>A0A0E9XMX1</accession>
<organism evidence="1">
    <name type="scientific">Anguilla anguilla</name>
    <name type="common">European freshwater eel</name>
    <name type="synonym">Muraena anguilla</name>
    <dbReference type="NCBI Taxonomy" id="7936"/>
    <lineage>
        <taxon>Eukaryota</taxon>
        <taxon>Metazoa</taxon>
        <taxon>Chordata</taxon>
        <taxon>Craniata</taxon>
        <taxon>Vertebrata</taxon>
        <taxon>Euteleostomi</taxon>
        <taxon>Actinopterygii</taxon>
        <taxon>Neopterygii</taxon>
        <taxon>Teleostei</taxon>
        <taxon>Anguilliformes</taxon>
        <taxon>Anguillidae</taxon>
        <taxon>Anguilla</taxon>
    </lineage>
</organism>
<sequence>MKSKQIKYFLKRKKSFAVSPAGILKSVQDLHQVNTNQHFTFIIDMNNLCVLIIFIIKTHSYISIHVCSLTLAT</sequence>
<dbReference type="EMBL" id="GBXM01004573">
    <property type="protein sequence ID" value="JAI04005.1"/>
    <property type="molecule type" value="Transcribed_RNA"/>
</dbReference>